<dbReference type="GO" id="GO:0005737">
    <property type="term" value="C:cytoplasm"/>
    <property type="evidence" value="ECO:0007669"/>
    <property type="project" value="UniProtKB-SubCell"/>
</dbReference>
<gene>
    <name evidence="9" type="ORF">BOX15_Mlig016872g2</name>
</gene>
<organism evidence="9 10">
    <name type="scientific">Macrostomum lignano</name>
    <dbReference type="NCBI Taxonomy" id="282301"/>
    <lineage>
        <taxon>Eukaryota</taxon>
        <taxon>Metazoa</taxon>
        <taxon>Spiralia</taxon>
        <taxon>Lophotrochozoa</taxon>
        <taxon>Platyhelminthes</taxon>
        <taxon>Rhabditophora</taxon>
        <taxon>Macrostomorpha</taxon>
        <taxon>Macrostomida</taxon>
        <taxon>Macrostomidae</taxon>
        <taxon>Macrostomum</taxon>
    </lineage>
</organism>
<feature type="region of interest" description="Disordered" evidence="7">
    <location>
        <begin position="635"/>
        <end position="703"/>
    </location>
</feature>
<evidence type="ECO:0000259" key="8">
    <source>
        <dbReference type="PROSITE" id="PS50209"/>
    </source>
</evidence>
<keyword evidence="6" id="KW-0391">Immunity</keyword>
<comment type="caution">
    <text evidence="9">The sequence shown here is derived from an EMBL/GenBank/DDBJ whole genome shotgun (WGS) entry which is preliminary data.</text>
</comment>
<comment type="subcellular location">
    <subcellularLocation>
        <location evidence="1">Cytoplasm</location>
    </subcellularLocation>
</comment>
<name>A0A267FPC0_9PLAT</name>
<dbReference type="SUPFAM" id="SSF47986">
    <property type="entry name" value="DEATH domain"/>
    <property type="match status" value="1"/>
</dbReference>
<evidence type="ECO:0000313" key="10">
    <source>
        <dbReference type="Proteomes" id="UP000215902"/>
    </source>
</evidence>
<feature type="region of interest" description="Disordered" evidence="7">
    <location>
        <begin position="1267"/>
        <end position="1292"/>
    </location>
</feature>
<keyword evidence="5" id="KW-0067">ATP-binding</keyword>
<feature type="domain" description="CARD" evidence="8">
    <location>
        <begin position="289"/>
        <end position="378"/>
    </location>
</feature>
<evidence type="ECO:0000313" key="9">
    <source>
        <dbReference type="EMBL" id="PAA75635.1"/>
    </source>
</evidence>
<dbReference type="SUPFAM" id="SSF52047">
    <property type="entry name" value="RNI-like"/>
    <property type="match status" value="1"/>
</dbReference>
<feature type="compositionally biased region" description="Basic and acidic residues" evidence="7">
    <location>
        <begin position="635"/>
        <end position="649"/>
    </location>
</feature>
<dbReference type="EMBL" id="NIVC01000870">
    <property type="protein sequence ID" value="PAA75635.1"/>
    <property type="molecule type" value="Genomic_DNA"/>
</dbReference>
<feature type="compositionally biased region" description="Basic and acidic residues" evidence="7">
    <location>
        <begin position="660"/>
        <end position="676"/>
    </location>
</feature>
<dbReference type="PROSITE" id="PS50209">
    <property type="entry name" value="CARD"/>
    <property type="match status" value="1"/>
</dbReference>
<keyword evidence="3" id="KW-0399">Innate immunity</keyword>
<reference evidence="9 10" key="1">
    <citation type="submission" date="2017-06" db="EMBL/GenBank/DDBJ databases">
        <title>A platform for efficient transgenesis in Macrostomum lignano, a flatworm model organism for stem cell research.</title>
        <authorList>
            <person name="Berezikov E."/>
        </authorList>
    </citation>
    <scope>NUCLEOTIDE SEQUENCE [LARGE SCALE GENOMIC DNA]</scope>
    <source>
        <strain evidence="9">DV1</strain>
        <tissue evidence="9">Whole organism</tissue>
    </source>
</reference>
<protein>
    <recommendedName>
        <fullName evidence="8">CARD domain-containing protein</fullName>
    </recommendedName>
</protein>
<dbReference type="Pfam" id="PF00619">
    <property type="entry name" value="CARD"/>
    <property type="match status" value="1"/>
</dbReference>
<dbReference type="CDD" id="cd01671">
    <property type="entry name" value="CARD"/>
    <property type="match status" value="1"/>
</dbReference>
<dbReference type="Gene3D" id="3.40.50.300">
    <property type="entry name" value="P-loop containing nucleotide triphosphate hydrolases"/>
    <property type="match status" value="1"/>
</dbReference>
<keyword evidence="4" id="KW-0547">Nucleotide-binding</keyword>
<dbReference type="InterPro" id="IPR001315">
    <property type="entry name" value="CARD"/>
</dbReference>
<evidence type="ECO:0000256" key="1">
    <source>
        <dbReference type="ARBA" id="ARBA00004496"/>
    </source>
</evidence>
<keyword evidence="10" id="KW-1185">Reference proteome</keyword>
<dbReference type="Gene3D" id="3.80.10.10">
    <property type="entry name" value="Ribonuclease Inhibitor"/>
    <property type="match status" value="1"/>
</dbReference>
<dbReference type="Gene3D" id="1.10.533.10">
    <property type="entry name" value="Death Domain, Fas"/>
    <property type="match status" value="1"/>
</dbReference>
<accession>A0A267FPC0</accession>
<dbReference type="InterPro" id="IPR007111">
    <property type="entry name" value="NACHT_NTPase"/>
</dbReference>
<dbReference type="Pfam" id="PF05729">
    <property type="entry name" value="NACHT"/>
    <property type="match status" value="1"/>
</dbReference>
<feature type="compositionally biased region" description="Low complexity" evidence="7">
    <location>
        <begin position="682"/>
        <end position="703"/>
    </location>
</feature>
<dbReference type="InterPro" id="IPR041249">
    <property type="entry name" value="HEPN_DZIP3"/>
</dbReference>
<feature type="compositionally biased region" description="Polar residues" evidence="7">
    <location>
        <begin position="1283"/>
        <end position="1292"/>
    </location>
</feature>
<dbReference type="InterPro" id="IPR027417">
    <property type="entry name" value="P-loop_NTPase"/>
</dbReference>
<dbReference type="OrthoDB" id="6286738at2759"/>
<dbReference type="Pfam" id="PF18738">
    <property type="entry name" value="HEPN_DZIP3"/>
    <property type="match status" value="1"/>
</dbReference>
<sequence length="1292" mass="148317">MPEVRRMTLAARPKNQVVFGVVDNTPKLQLDMTDERSVENLSRVCHFLMREGKACLRSLFDSKHPTDELTEHLASPDIHRTLRRLKIKDMLTEDDWQTLYPKEKSSVSADNYDLRLLLLLVKYTCDVTKPQPNGWMGDPEPRDDSQGAALQRLLGIQRELASLQTLKASAANRLFSRIAEQLQRLGHSGAADCMNAYKQDTSMDETESRFILDEFLVWYRQEVSQLKREIENQERKKKREEIPILQKRLKTRDLDTSEIKKRQSVVGKATMDMSDKSRCQRWAHIKTGMVLAERLILDKYYEQLLNDVKADTVVEHLMNKEIITQDESTEIFSTLRNNEQMSTLIDFLVPKSGNVLDEFVESLKPKNEQVYQQMHQDYQAAKADILANKPQGLPYCNNILRERYSTAYAKWNPIPWYTKVETDIAEFYCQQQLLNLNGKSVNAFQVFDYKEGEKDPHTVVIEGDPGTGKSTLAKYMAYKWSLDENVFRRPFQLLILLDLKVTAPTVKVMMMEQLFGGDCKLAEREIWEVMNMHQASTLLIIDGYEDNLNDEMKSLLFENIMPELHILVFSQTNFTVRLMHRYQRKVILTGFAKSQAEEYVQKYVKLAKKPWEHFSSFLNKLVVAKKSTELQKLLDAAKKSQEPQRRRGSSESATSVTSTKPRDERPLERENTDKVSTKLSRSSSKGQGNDQQQQQDSNGENSNQSKIASLRHYSQVPLYCSFFCLLTDMRMSIDLNSPTTIVEQFVSCIKLKLIEREKESRFEANRAYAMLSERAMDTIKKGSATFILAKEDHMMTKFGLIQLATNLTAEDNQRYMFGNRLIQEYLAAKNLDTSGTDEASRFFQNMSMTPISYNVVVFYCSIRKSDNDTPATRELFAKILQYNKRRGKASRMKMPAATSPEDSQLVEGKIMDYQLSLECVAVMDMARRDLGKKIVESLPERFTVKHEGIIPRLSLTGLSKMIKFNHTTIQEVDLRLDLLAKETLEAYKSLATAMKTNVHIKTLRIYWTEKDLMADFLQTVCCPEPEDPANSTGQMEIRRKKPDQTGFHLKNLECIDESGKKLDQLSPKMLNNMREACSNMTKLETFGFQNCHHMSLVGSIIKNLPTKFADNLRILDFSGCQMSIVASQDLNGKLMESKSLEGLILANLKIDAMAFNTFIAAFSSNRTIVLLDLSGIRLDNVCFFSLSEALKINNKLEKLFLRQVPMDTRACKEVARILMINKMLKLLTVTQEVVSEEGRRVLGEESQTETRKNRAVVDGIGVEYRQRPTNERANTKRNPLSVKLTTAQSRCH</sequence>
<dbReference type="STRING" id="282301.A0A267FPC0"/>
<dbReference type="PANTHER" id="PTHR46844">
    <property type="entry name" value="SLR5058 PROTEIN"/>
    <property type="match status" value="1"/>
</dbReference>
<dbReference type="GO" id="GO:0042981">
    <property type="term" value="P:regulation of apoptotic process"/>
    <property type="evidence" value="ECO:0007669"/>
    <property type="project" value="InterPro"/>
</dbReference>
<dbReference type="InterPro" id="IPR011029">
    <property type="entry name" value="DEATH-like_dom_sf"/>
</dbReference>
<evidence type="ECO:0000256" key="3">
    <source>
        <dbReference type="ARBA" id="ARBA00022588"/>
    </source>
</evidence>
<evidence type="ECO:0000256" key="2">
    <source>
        <dbReference type="ARBA" id="ARBA00022490"/>
    </source>
</evidence>
<keyword evidence="2" id="KW-0963">Cytoplasm</keyword>
<dbReference type="SUPFAM" id="SSF52540">
    <property type="entry name" value="P-loop containing nucleoside triphosphate hydrolases"/>
    <property type="match status" value="1"/>
</dbReference>
<dbReference type="GO" id="GO:0045087">
    <property type="term" value="P:innate immune response"/>
    <property type="evidence" value="ECO:0007669"/>
    <property type="project" value="UniProtKB-KW"/>
</dbReference>
<dbReference type="Proteomes" id="UP000215902">
    <property type="component" value="Unassembled WGS sequence"/>
</dbReference>
<evidence type="ECO:0000256" key="6">
    <source>
        <dbReference type="ARBA" id="ARBA00022859"/>
    </source>
</evidence>
<evidence type="ECO:0000256" key="7">
    <source>
        <dbReference type="SAM" id="MobiDB-lite"/>
    </source>
</evidence>
<dbReference type="PANTHER" id="PTHR46844:SF1">
    <property type="entry name" value="SLR5058 PROTEIN"/>
    <property type="match status" value="1"/>
</dbReference>
<evidence type="ECO:0000256" key="5">
    <source>
        <dbReference type="ARBA" id="ARBA00022840"/>
    </source>
</evidence>
<feature type="compositionally biased region" description="Polar residues" evidence="7">
    <location>
        <begin position="650"/>
        <end position="659"/>
    </location>
</feature>
<proteinExistence type="predicted"/>
<dbReference type="InterPro" id="IPR032675">
    <property type="entry name" value="LRR_dom_sf"/>
</dbReference>
<dbReference type="GO" id="GO:0005524">
    <property type="term" value="F:ATP binding"/>
    <property type="evidence" value="ECO:0007669"/>
    <property type="project" value="UniProtKB-KW"/>
</dbReference>
<evidence type="ECO:0000256" key="4">
    <source>
        <dbReference type="ARBA" id="ARBA00022741"/>
    </source>
</evidence>